<evidence type="ECO:0000313" key="4">
    <source>
        <dbReference type="Proteomes" id="UP000291469"/>
    </source>
</evidence>
<evidence type="ECO:0000256" key="1">
    <source>
        <dbReference type="SAM" id="MobiDB-lite"/>
    </source>
</evidence>
<dbReference type="PANTHER" id="PTHR36440:SF1">
    <property type="entry name" value="PUTATIVE (AFU_ORTHOLOGUE AFUA_8G07350)-RELATED"/>
    <property type="match status" value="1"/>
</dbReference>
<dbReference type="PANTHER" id="PTHR36440">
    <property type="entry name" value="PUTATIVE (AFU_ORTHOLOGUE AFUA_8G07350)-RELATED"/>
    <property type="match status" value="1"/>
</dbReference>
<dbReference type="OrthoDB" id="4227163at2"/>
<feature type="compositionally biased region" description="Basic residues" evidence="1">
    <location>
        <begin position="44"/>
        <end position="61"/>
    </location>
</feature>
<dbReference type="Gene3D" id="2.60.120.10">
    <property type="entry name" value="Jelly Rolls"/>
    <property type="match status" value="1"/>
</dbReference>
<dbReference type="EMBL" id="CP036402">
    <property type="protein sequence ID" value="QBI18379.1"/>
    <property type="molecule type" value="Genomic_DNA"/>
</dbReference>
<dbReference type="KEGG" id="erz:ER308_01525"/>
<accession>A0A411YB22</accession>
<proteinExistence type="predicted"/>
<reference evidence="3 4" key="1">
    <citation type="submission" date="2019-01" db="EMBL/GenBank/DDBJ databases">
        <title>Egibacter rhizosphaerae EGI 80759T.</title>
        <authorList>
            <person name="Chen D.-D."/>
            <person name="Tian Y."/>
            <person name="Jiao J.-Y."/>
            <person name="Zhang X.-T."/>
            <person name="Zhang Y.-G."/>
            <person name="Zhang Y."/>
            <person name="Xiao M."/>
            <person name="Shu W.-S."/>
            <person name="Li W.-J."/>
        </authorList>
    </citation>
    <scope>NUCLEOTIDE SEQUENCE [LARGE SCALE GENOMIC DNA]</scope>
    <source>
        <strain evidence="3 4">EGI 80759</strain>
    </source>
</reference>
<feature type="compositionally biased region" description="Low complexity" evidence="1">
    <location>
        <begin position="165"/>
        <end position="182"/>
    </location>
</feature>
<dbReference type="InterPro" id="IPR013096">
    <property type="entry name" value="Cupin_2"/>
</dbReference>
<evidence type="ECO:0000313" key="3">
    <source>
        <dbReference type="EMBL" id="QBI18379.1"/>
    </source>
</evidence>
<dbReference type="Proteomes" id="UP000291469">
    <property type="component" value="Chromosome"/>
</dbReference>
<feature type="domain" description="Cupin type-2" evidence="2">
    <location>
        <begin position="114"/>
        <end position="163"/>
    </location>
</feature>
<keyword evidence="4" id="KW-1185">Reference proteome</keyword>
<feature type="region of interest" description="Disordered" evidence="1">
    <location>
        <begin position="164"/>
        <end position="227"/>
    </location>
</feature>
<evidence type="ECO:0000259" key="2">
    <source>
        <dbReference type="Pfam" id="PF07883"/>
    </source>
</evidence>
<gene>
    <name evidence="3" type="ORF">ER308_01525</name>
</gene>
<organism evidence="3 4">
    <name type="scientific">Egibacter rhizosphaerae</name>
    <dbReference type="NCBI Taxonomy" id="1670831"/>
    <lineage>
        <taxon>Bacteria</taxon>
        <taxon>Bacillati</taxon>
        <taxon>Actinomycetota</taxon>
        <taxon>Nitriliruptoria</taxon>
        <taxon>Egibacterales</taxon>
        <taxon>Egibacteraceae</taxon>
        <taxon>Egibacter</taxon>
    </lineage>
</organism>
<name>A0A411YB22_9ACTN</name>
<dbReference type="InterPro" id="IPR053146">
    <property type="entry name" value="QDO-like"/>
</dbReference>
<dbReference type="AlphaFoldDB" id="A0A411YB22"/>
<dbReference type="SUPFAM" id="SSF51182">
    <property type="entry name" value="RmlC-like cupins"/>
    <property type="match status" value="1"/>
</dbReference>
<sequence>MSIRRTRPSIVRSGTRTAGRATLPPSATRWEGTLDDPSQAGRLRAPHARARAARRRRGRHRGPWEVSEAVSAHPRIVSAEERQSLQWLGETTVDVLLDAAGSGGQLAVLRGRQVGGDAAPWHVHGREDETMIVLHGAALVWIGDRTHPQHVRAGDVAFIPRDVRTPIASSPTPPTSCSSRPRAGSRISSAGRDTISRRRCPPVGRSNRRRSRPRSVSTAARSSHHLP</sequence>
<dbReference type="InterPro" id="IPR011051">
    <property type="entry name" value="RmlC_Cupin_sf"/>
</dbReference>
<protein>
    <submittedName>
        <fullName evidence="3">Cupin domain-containing protein</fullName>
    </submittedName>
</protein>
<dbReference type="InterPro" id="IPR014710">
    <property type="entry name" value="RmlC-like_jellyroll"/>
</dbReference>
<feature type="region of interest" description="Disordered" evidence="1">
    <location>
        <begin position="1"/>
        <end position="66"/>
    </location>
</feature>
<dbReference type="Pfam" id="PF07883">
    <property type="entry name" value="Cupin_2"/>
    <property type="match status" value="1"/>
</dbReference>